<feature type="transmembrane region" description="Helical" evidence="6">
    <location>
        <begin position="159"/>
        <end position="181"/>
    </location>
</feature>
<evidence type="ECO:0000256" key="6">
    <source>
        <dbReference type="RuleBase" id="RU361264"/>
    </source>
</evidence>
<keyword evidence="3 6" id="KW-0812">Transmembrane</keyword>
<reference evidence="9" key="1">
    <citation type="submission" date="2014-05" db="EMBL/GenBank/DDBJ databases">
        <authorList>
            <person name="Chronopoulou M."/>
        </authorList>
    </citation>
    <scope>NUCLEOTIDE SEQUENCE</scope>
    <source>
        <tissue evidence="9">Whole organism</tissue>
    </source>
</reference>
<dbReference type="GO" id="GO:0005802">
    <property type="term" value="C:trans-Golgi network"/>
    <property type="evidence" value="ECO:0007669"/>
    <property type="project" value="TreeGrafter"/>
</dbReference>
<evidence type="ECO:0000256" key="2">
    <source>
        <dbReference type="ARBA" id="ARBA00010596"/>
    </source>
</evidence>
<comment type="caution">
    <text evidence="6">Lacks conserved residue(s) required for the propagation of feature annotation.</text>
</comment>
<comment type="subcellular location">
    <subcellularLocation>
        <location evidence="6">Golgi apparatus membrane</location>
        <topology evidence="6">Multi-pass membrane protein</topology>
    </subcellularLocation>
    <subcellularLocation>
        <location evidence="1">Membrane</location>
        <topology evidence="1">Multi-pass membrane protein</topology>
    </subcellularLocation>
</comment>
<evidence type="ECO:0000256" key="4">
    <source>
        <dbReference type="ARBA" id="ARBA00022989"/>
    </source>
</evidence>
<dbReference type="AlphaFoldDB" id="A0A0K2TPN1"/>
<evidence type="ECO:0000256" key="1">
    <source>
        <dbReference type="ARBA" id="ARBA00004141"/>
    </source>
</evidence>
<feature type="transmembrane region" description="Helical" evidence="6">
    <location>
        <begin position="187"/>
        <end position="208"/>
    </location>
</feature>
<feature type="region of interest" description="Disordered" evidence="7">
    <location>
        <begin position="1"/>
        <end position="28"/>
    </location>
</feature>
<evidence type="ECO:0000259" key="8">
    <source>
        <dbReference type="Pfam" id="PF04893"/>
    </source>
</evidence>
<sequence>MTSPIPDSREKTDSLIQIEPEMDSSTPASLEIYQDETRREEDVVLSGKITTSQSYEGMRFDTLDEPVRVTLMKDINAVALKFRYVLYPRGEETKKNLLRDWDLWGPLILCTLMASLLRTHHHGTEFARVFLLVWSGSFLVTFNTKLLKGKISLWQSLCVLGYCLLPLSSALLISKSISLIISIGIRLYFRIPLVAFGFVWSFYASSIFLGDSAPGKRKGLALYPIFLFYLIISWMVISDSSS</sequence>
<dbReference type="GO" id="GO:0006888">
    <property type="term" value="P:endoplasmic reticulum to Golgi vesicle-mediated transport"/>
    <property type="evidence" value="ECO:0007669"/>
    <property type="project" value="InterPro"/>
</dbReference>
<dbReference type="InterPro" id="IPR006977">
    <property type="entry name" value="Yip1_dom"/>
</dbReference>
<dbReference type="PANTHER" id="PTHR21236">
    <property type="entry name" value="GOLGI MEMBRANE PROTEIN YIP1"/>
    <property type="match status" value="1"/>
</dbReference>
<accession>A0A0K2TPN1</accession>
<evidence type="ECO:0000313" key="9">
    <source>
        <dbReference type="EMBL" id="CDW27949.1"/>
    </source>
</evidence>
<feature type="domain" description="Yip1" evidence="8">
    <location>
        <begin position="96"/>
        <end position="235"/>
    </location>
</feature>
<keyword evidence="5 6" id="KW-0472">Membrane</keyword>
<evidence type="ECO:0000256" key="7">
    <source>
        <dbReference type="SAM" id="MobiDB-lite"/>
    </source>
</evidence>
<proteinExistence type="inferred from homology"/>
<dbReference type="OMA" id="IKFYHVL"/>
<dbReference type="OrthoDB" id="411251at2759"/>
<dbReference type="InterPro" id="IPR045231">
    <property type="entry name" value="Yip1/4-like"/>
</dbReference>
<organism evidence="9">
    <name type="scientific">Lepeophtheirus salmonis</name>
    <name type="common">Salmon louse</name>
    <name type="synonym">Caligus salmonis</name>
    <dbReference type="NCBI Taxonomy" id="72036"/>
    <lineage>
        <taxon>Eukaryota</taxon>
        <taxon>Metazoa</taxon>
        <taxon>Ecdysozoa</taxon>
        <taxon>Arthropoda</taxon>
        <taxon>Crustacea</taxon>
        <taxon>Multicrustacea</taxon>
        <taxon>Hexanauplia</taxon>
        <taxon>Copepoda</taxon>
        <taxon>Siphonostomatoida</taxon>
        <taxon>Caligidae</taxon>
        <taxon>Lepeophtheirus</taxon>
    </lineage>
</organism>
<feature type="transmembrane region" description="Helical" evidence="6">
    <location>
        <begin position="220"/>
        <end position="237"/>
    </location>
</feature>
<keyword evidence="4 6" id="KW-1133">Transmembrane helix</keyword>
<dbReference type="GO" id="GO:0000139">
    <property type="term" value="C:Golgi membrane"/>
    <property type="evidence" value="ECO:0007669"/>
    <property type="project" value="UniProtKB-SubCell"/>
</dbReference>
<dbReference type="EMBL" id="HACA01010588">
    <property type="protein sequence ID" value="CDW27949.1"/>
    <property type="molecule type" value="Transcribed_RNA"/>
</dbReference>
<dbReference type="PANTHER" id="PTHR21236:SF1">
    <property type="entry name" value="PROTEIN YIPF6"/>
    <property type="match status" value="1"/>
</dbReference>
<name>A0A0K2TPN1_LEPSM</name>
<dbReference type="Pfam" id="PF04893">
    <property type="entry name" value="Yip1"/>
    <property type="match status" value="1"/>
</dbReference>
<comment type="similarity">
    <text evidence="2 6">Belongs to the YIP1 family.</text>
</comment>
<evidence type="ECO:0000256" key="5">
    <source>
        <dbReference type="ARBA" id="ARBA00023136"/>
    </source>
</evidence>
<evidence type="ECO:0000256" key="3">
    <source>
        <dbReference type="ARBA" id="ARBA00022692"/>
    </source>
</evidence>
<protein>
    <recommendedName>
        <fullName evidence="6">Protein YIPF</fullName>
    </recommendedName>
</protein>